<protein>
    <submittedName>
        <fullName evidence="1">Uncharacterized protein</fullName>
    </submittedName>
</protein>
<evidence type="ECO:0000313" key="1">
    <source>
        <dbReference type="EMBL" id="CEK89918.1"/>
    </source>
</evidence>
<sequence length="55" mass="6757">MKLFTCSEEKPLWNRSPELRKMRIKLRRTEGRRKQVKSSNRIFFSSTIHFFIEVL</sequence>
<proteinExistence type="predicted"/>
<gene>
    <name evidence="1" type="primary">ORF173625</name>
</gene>
<dbReference type="AlphaFoldDB" id="A0A0B7BA66"/>
<name>A0A0B7BA66_9EUPU</name>
<organism evidence="1">
    <name type="scientific">Arion vulgaris</name>
    <dbReference type="NCBI Taxonomy" id="1028688"/>
    <lineage>
        <taxon>Eukaryota</taxon>
        <taxon>Metazoa</taxon>
        <taxon>Spiralia</taxon>
        <taxon>Lophotrochozoa</taxon>
        <taxon>Mollusca</taxon>
        <taxon>Gastropoda</taxon>
        <taxon>Heterobranchia</taxon>
        <taxon>Euthyneura</taxon>
        <taxon>Panpulmonata</taxon>
        <taxon>Eupulmonata</taxon>
        <taxon>Stylommatophora</taxon>
        <taxon>Helicina</taxon>
        <taxon>Arionoidea</taxon>
        <taxon>Arionidae</taxon>
        <taxon>Arion</taxon>
    </lineage>
</organism>
<reference evidence="1" key="1">
    <citation type="submission" date="2014-12" db="EMBL/GenBank/DDBJ databases">
        <title>Insight into the proteome of Arion vulgaris.</title>
        <authorList>
            <person name="Aradska J."/>
            <person name="Bulat T."/>
            <person name="Smidak R."/>
            <person name="Sarate P."/>
            <person name="Gangsoo J."/>
            <person name="Sialana F."/>
            <person name="Bilban M."/>
            <person name="Lubec G."/>
        </authorList>
    </citation>
    <scope>NUCLEOTIDE SEQUENCE</scope>
    <source>
        <tissue evidence="1">Skin</tissue>
    </source>
</reference>
<feature type="non-terminal residue" evidence="1">
    <location>
        <position position="55"/>
    </location>
</feature>
<dbReference type="EMBL" id="HACG01043053">
    <property type="protein sequence ID" value="CEK89918.1"/>
    <property type="molecule type" value="Transcribed_RNA"/>
</dbReference>
<accession>A0A0B7BA66</accession>